<dbReference type="InterPro" id="IPR013096">
    <property type="entry name" value="Cupin_2"/>
</dbReference>
<dbReference type="InterPro" id="IPR014710">
    <property type="entry name" value="RmlC-like_jellyroll"/>
</dbReference>
<dbReference type="EMBL" id="PREZ01000003">
    <property type="protein sequence ID" value="PPA71166.1"/>
    <property type="molecule type" value="Genomic_DNA"/>
</dbReference>
<dbReference type="OrthoDB" id="4227163at2"/>
<sequence>MKSLHEEFAPGSVLTHPDGRTVRFIESGEDDGGRFIILEHRIKKPGPLNGPHWHPELKEIFKAEKGSMRFKVDGNDILLQAGEELTVHPKQVHQFSKTGEEELIVTHEIRPPGQHWKMFVLVHKLECEGKMSEKGILKNPLWLGIAWECIDGYLAGPPKLIQRIFLGGLARFAGRLGYRV</sequence>
<protein>
    <submittedName>
        <fullName evidence="2">Cupin domain-containing protein</fullName>
    </submittedName>
</protein>
<dbReference type="AlphaFoldDB" id="A0A2S5GDU4"/>
<dbReference type="PANTHER" id="PTHR36440">
    <property type="entry name" value="PUTATIVE (AFU_ORTHOLOGUE AFUA_8G07350)-RELATED"/>
    <property type="match status" value="1"/>
</dbReference>
<dbReference type="Gene3D" id="2.60.120.10">
    <property type="entry name" value="Jelly Rolls"/>
    <property type="match status" value="1"/>
</dbReference>
<comment type="caution">
    <text evidence="2">The sequence shown here is derived from an EMBL/GenBank/DDBJ whole genome shotgun (WGS) entry which is preliminary data.</text>
</comment>
<evidence type="ECO:0000313" key="2">
    <source>
        <dbReference type="EMBL" id="PPA71166.1"/>
    </source>
</evidence>
<keyword evidence="3" id="KW-1185">Reference proteome</keyword>
<feature type="domain" description="Cupin type-2" evidence="1">
    <location>
        <begin position="44"/>
        <end position="105"/>
    </location>
</feature>
<dbReference type="PANTHER" id="PTHR36440:SF1">
    <property type="entry name" value="PUTATIVE (AFU_ORTHOLOGUE AFUA_8G07350)-RELATED"/>
    <property type="match status" value="1"/>
</dbReference>
<evidence type="ECO:0000259" key="1">
    <source>
        <dbReference type="Pfam" id="PF07883"/>
    </source>
</evidence>
<evidence type="ECO:0000313" key="3">
    <source>
        <dbReference type="Proteomes" id="UP000239047"/>
    </source>
</evidence>
<accession>A0A2S5GDU4</accession>
<reference evidence="2 3" key="1">
    <citation type="submission" date="2018-02" db="EMBL/GenBank/DDBJ databases">
        <title>Jeotgalibacillus proteolyticum sp. nov. a protease producing bacterium isolated from ocean sediments of Laizhou Bay.</title>
        <authorList>
            <person name="Li Y."/>
        </authorList>
    </citation>
    <scope>NUCLEOTIDE SEQUENCE [LARGE SCALE GENOMIC DNA]</scope>
    <source>
        <strain evidence="2 3">22-7</strain>
    </source>
</reference>
<gene>
    <name evidence="2" type="ORF">C4B60_09775</name>
</gene>
<dbReference type="Proteomes" id="UP000239047">
    <property type="component" value="Unassembled WGS sequence"/>
</dbReference>
<dbReference type="InterPro" id="IPR053146">
    <property type="entry name" value="QDO-like"/>
</dbReference>
<dbReference type="Pfam" id="PF07883">
    <property type="entry name" value="Cupin_2"/>
    <property type="match status" value="1"/>
</dbReference>
<name>A0A2S5GDU4_9BACL</name>
<dbReference type="InterPro" id="IPR011051">
    <property type="entry name" value="RmlC_Cupin_sf"/>
</dbReference>
<organism evidence="2 3">
    <name type="scientific">Jeotgalibacillus proteolyticus</name>
    <dbReference type="NCBI Taxonomy" id="2082395"/>
    <lineage>
        <taxon>Bacteria</taxon>
        <taxon>Bacillati</taxon>
        <taxon>Bacillota</taxon>
        <taxon>Bacilli</taxon>
        <taxon>Bacillales</taxon>
        <taxon>Caryophanaceae</taxon>
        <taxon>Jeotgalibacillus</taxon>
    </lineage>
</organism>
<dbReference type="SUPFAM" id="SSF51182">
    <property type="entry name" value="RmlC-like cupins"/>
    <property type="match status" value="1"/>
</dbReference>
<proteinExistence type="predicted"/>